<dbReference type="Pfam" id="PF06450">
    <property type="entry name" value="NhaB"/>
    <property type="match status" value="1"/>
</dbReference>
<comment type="catalytic activity">
    <reaction evidence="13">
        <text>2 Na(+)(in) + 3 H(+)(out) = 2 Na(+)(out) + 3 H(+)(in)</text>
        <dbReference type="Rhea" id="RHEA:29247"/>
        <dbReference type="ChEBI" id="CHEBI:15378"/>
        <dbReference type="ChEBI" id="CHEBI:29101"/>
    </reaction>
</comment>
<comment type="caution">
    <text evidence="14">The sequence shown here is derived from an EMBL/GenBank/DDBJ whole genome shotgun (WGS) entry which is preliminary data.</text>
</comment>
<evidence type="ECO:0000256" key="12">
    <source>
        <dbReference type="ARBA" id="ARBA00023201"/>
    </source>
</evidence>
<comment type="subcellular location">
    <subcellularLocation>
        <location evidence="1 13">Cell membrane</location>
        <topology evidence="1 13">Multi-pass membrane protein</topology>
    </subcellularLocation>
</comment>
<keyword evidence="4 13" id="KW-0050">Antiport</keyword>
<protein>
    <recommendedName>
        <fullName evidence="13">Na(+)/H(+) antiporter NhaB</fullName>
    </recommendedName>
    <alternativeName>
        <fullName evidence="13">Sodium/proton antiporter NhaB</fullName>
    </alternativeName>
</protein>
<sequence length="490" mass="53740">MLQIAYKEFLGNSPSWFKLSILAFLVLAFPLKLLVGTTVLGWMFIAMFILTLAMALKCYPLQSGGLLGLAILALGLTTPETLWHEIQSNLGVIFLLVFMVSFIYFMKPLLIFIFAKLIMNIKQKWALSLMFSFMAAFLSAFLDALTVTAVLITVFVALYGVYEKVHSTIGTDYNKDGTFDRQVMGGDTLEDFRKFIRSLVMHGAIGTALGGVTTMVGEPQNLLIAAKLDWNFVEFAVAMAHVTAPAVLAGFITCVVLEITGILGYGAKLDPTVRGILQGYIDEEDAKRTQTEVYSLWVQGICGILLIFSLAFHIMEVGLIGLSLLVLVTALTGIKEEHQIGKAFEESLPFVSLLVIFFVVVGMIHDLHLFTPVIQWVLQLPIEEQPKAFFLANGILSAISDNVFVATVYINEVKAAFDAGDITREHYESLAVAINTGTNLPSVATPNGQAAFLFLLTSALAPLIRLGYGKMVIMALPYTIVLTIIGYIFQ</sequence>
<dbReference type="GO" id="GO:0005886">
    <property type="term" value="C:plasma membrane"/>
    <property type="evidence" value="ECO:0007669"/>
    <property type="project" value="UniProtKB-SubCell"/>
</dbReference>
<evidence type="ECO:0000256" key="9">
    <source>
        <dbReference type="ARBA" id="ARBA00023053"/>
    </source>
</evidence>
<feature type="transmembrane region" description="Helical" evidence="13">
    <location>
        <begin position="293"/>
        <end position="311"/>
    </location>
</feature>
<evidence type="ECO:0000256" key="2">
    <source>
        <dbReference type="ARBA" id="ARBA00006036"/>
    </source>
</evidence>
<keyword evidence="10 13" id="KW-0406">Ion transport</keyword>
<dbReference type="GO" id="GO:0015385">
    <property type="term" value="F:sodium:proton antiporter activity"/>
    <property type="evidence" value="ECO:0007669"/>
    <property type="project" value="InterPro"/>
</dbReference>
<feature type="transmembrane region" description="Helical" evidence="13">
    <location>
        <begin position="471"/>
        <end position="489"/>
    </location>
</feature>
<keyword evidence="8 13" id="KW-1133">Transmembrane helix</keyword>
<feature type="transmembrane region" description="Helical" evidence="13">
    <location>
        <begin position="126"/>
        <end position="159"/>
    </location>
</feature>
<feature type="transmembrane region" description="Helical" evidence="13">
    <location>
        <begin position="66"/>
        <end position="84"/>
    </location>
</feature>
<dbReference type="InterPro" id="IPR004671">
    <property type="entry name" value="Na+/H+_antiporter_NhaB"/>
</dbReference>
<gene>
    <name evidence="13 14" type="primary">nhaB</name>
    <name evidence="14" type="ORF">ENJ51_08160</name>
</gene>
<dbReference type="EMBL" id="DRMS01000303">
    <property type="protein sequence ID" value="HFC92773.1"/>
    <property type="molecule type" value="Genomic_DNA"/>
</dbReference>
<evidence type="ECO:0000256" key="1">
    <source>
        <dbReference type="ARBA" id="ARBA00004651"/>
    </source>
</evidence>
<keyword evidence="5 13" id="KW-1003">Cell membrane</keyword>
<evidence type="ECO:0000256" key="11">
    <source>
        <dbReference type="ARBA" id="ARBA00023136"/>
    </source>
</evidence>
<dbReference type="Proteomes" id="UP000885750">
    <property type="component" value="Unassembled WGS sequence"/>
</dbReference>
<evidence type="ECO:0000313" key="14">
    <source>
        <dbReference type="EMBL" id="HFC92773.1"/>
    </source>
</evidence>
<feature type="transmembrane region" description="Helical" evidence="13">
    <location>
        <begin position="90"/>
        <end position="114"/>
    </location>
</feature>
<keyword evidence="7 13" id="KW-0812">Transmembrane</keyword>
<keyword evidence="9 13" id="KW-0915">Sodium</keyword>
<name>A0A7V2T3M5_LEUMU</name>
<evidence type="ECO:0000256" key="5">
    <source>
        <dbReference type="ARBA" id="ARBA00022475"/>
    </source>
</evidence>
<dbReference type="AlphaFoldDB" id="A0A7V2T3M5"/>
<dbReference type="HAMAP" id="MF_01599">
    <property type="entry name" value="NhaB"/>
    <property type="match status" value="1"/>
</dbReference>
<feature type="transmembrane region" description="Helical" evidence="13">
    <location>
        <begin position="246"/>
        <end position="267"/>
    </location>
</feature>
<feature type="transmembrane region" description="Helical" evidence="13">
    <location>
        <begin position="317"/>
        <end position="334"/>
    </location>
</feature>
<evidence type="ECO:0000256" key="8">
    <source>
        <dbReference type="ARBA" id="ARBA00022989"/>
    </source>
</evidence>
<organism evidence="14">
    <name type="scientific">Leucothrix mucor</name>
    <dbReference type="NCBI Taxonomy" id="45248"/>
    <lineage>
        <taxon>Bacteria</taxon>
        <taxon>Pseudomonadati</taxon>
        <taxon>Pseudomonadota</taxon>
        <taxon>Gammaproteobacteria</taxon>
        <taxon>Thiotrichales</taxon>
        <taxon>Thiotrichaceae</taxon>
        <taxon>Leucothrix</taxon>
    </lineage>
</organism>
<evidence type="ECO:0000256" key="4">
    <source>
        <dbReference type="ARBA" id="ARBA00022449"/>
    </source>
</evidence>
<dbReference type="PANTHER" id="PTHR43302:SF1">
    <property type="entry name" value="NA(+)_H(+) ANTIPORTER NHAB"/>
    <property type="match status" value="1"/>
</dbReference>
<reference evidence="14" key="1">
    <citation type="journal article" date="2020" name="mSystems">
        <title>Genome- and Community-Level Interaction Insights into Carbon Utilization and Element Cycling Functions of Hydrothermarchaeota in Hydrothermal Sediment.</title>
        <authorList>
            <person name="Zhou Z."/>
            <person name="Liu Y."/>
            <person name="Xu W."/>
            <person name="Pan J."/>
            <person name="Luo Z.H."/>
            <person name="Li M."/>
        </authorList>
    </citation>
    <scope>NUCLEOTIDE SEQUENCE [LARGE SCALE GENOMIC DNA]</scope>
    <source>
        <strain evidence="14">HyVt-493</strain>
    </source>
</reference>
<keyword evidence="11 13" id="KW-0472">Membrane</keyword>
<keyword evidence="12 13" id="KW-0739">Sodium transport</keyword>
<accession>A0A7V2T3M5</accession>
<feature type="transmembrane region" description="Helical" evidence="13">
    <location>
        <begin position="16"/>
        <end position="33"/>
    </location>
</feature>
<keyword evidence="3 13" id="KW-0813">Transport</keyword>
<proteinExistence type="inferred from homology"/>
<keyword evidence="6" id="KW-0997">Cell inner membrane</keyword>
<evidence type="ECO:0000256" key="7">
    <source>
        <dbReference type="ARBA" id="ARBA00022692"/>
    </source>
</evidence>
<feature type="transmembrane region" description="Helical" evidence="13">
    <location>
        <begin position="346"/>
        <end position="364"/>
    </location>
</feature>
<evidence type="ECO:0000256" key="3">
    <source>
        <dbReference type="ARBA" id="ARBA00022448"/>
    </source>
</evidence>
<comment type="similarity">
    <text evidence="2 13">Belongs to the NhaB Na(+)/H(+) (TC 2.A.34) antiporter family.</text>
</comment>
<comment type="caution">
    <text evidence="13">Lacks conserved residue(s) required for the propagation of feature annotation.</text>
</comment>
<evidence type="ECO:0000256" key="6">
    <source>
        <dbReference type="ARBA" id="ARBA00022519"/>
    </source>
</evidence>
<dbReference type="PANTHER" id="PTHR43302">
    <property type="entry name" value="TRANSPORTER ARSB-RELATED"/>
    <property type="match status" value="1"/>
</dbReference>
<evidence type="ECO:0000256" key="10">
    <source>
        <dbReference type="ARBA" id="ARBA00023065"/>
    </source>
</evidence>
<evidence type="ECO:0000256" key="13">
    <source>
        <dbReference type="HAMAP-Rule" id="MF_01599"/>
    </source>
</evidence>
<comment type="function">
    <text evidence="13">Na(+)/H(+) antiporter that extrudes sodium in exchange for external protons.</text>
</comment>
<dbReference type="NCBIfam" id="NF007093">
    <property type="entry name" value="PRK09547.1"/>
    <property type="match status" value="1"/>
</dbReference>